<dbReference type="PANTHER" id="PTHR46056:SF12">
    <property type="entry name" value="LONG-CHAIN-ALCOHOL OXIDASE"/>
    <property type="match status" value="1"/>
</dbReference>
<dbReference type="SUPFAM" id="SSF51905">
    <property type="entry name" value="FAD/NAD(P)-binding domain"/>
    <property type="match status" value="1"/>
</dbReference>
<evidence type="ECO:0000259" key="15">
    <source>
        <dbReference type="Pfam" id="PF05199"/>
    </source>
</evidence>
<comment type="function">
    <text evidence="2">Long-chain fatty alcohol oxidase involved in the omega-oxidation pathway of lipid degradation.</text>
</comment>
<keyword evidence="17" id="KW-1185">Reference proteome</keyword>
<dbReference type="InterPro" id="IPR012400">
    <property type="entry name" value="Long_Oxdase"/>
</dbReference>
<keyword evidence="10 12" id="KW-0560">Oxidoreductase</keyword>
<evidence type="ECO:0000256" key="5">
    <source>
        <dbReference type="ARBA" id="ARBA00013125"/>
    </source>
</evidence>
<proteinExistence type="inferred from homology"/>
<dbReference type="InterPro" id="IPR036188">
    <property type="entry name" value="FAD/NAD-bd_sf"/>
</dbReference>
<dbReference type="Pfam" id="PF00732">
    <property type="entry name" value="GMC_oxred_N"/>
    <property type="match status" value="1"/>
</dbReference>
<evidence type="ECO:0000256" key="8">
    <source>
        <dbReference type="ARBA" id="ARBA00022827"/>
    </source>
</evidence>
<feature type="domain" description="Glucose-methanol-choline oxidoreductase N-terminal" evidence="14">
    <location>
        <begin position="270"/>
        <end position="487"/>
    </location>
</feature>
<comment type="similarity">
    <text evidence="4 12">Belongs to the GMC oxidoreductase family.</text>
</comment>
<protein>
    <recommendedName>
        <fullName evidence="5 12">Long-chain-alcohol oxidase</fullName>
        <ecNumber evidence="5 12">1.1.3.20</ecNumber>
    </recommendedName>
</protein>
<comment type="catalytic activity">
    <reaction evidence="1 12">
        <text>a long-chain primary fatty alcohol + O2 = a long-chain fatty aldehyde + H2O2</text>
        <dbReference type="Rhea" id="RHEA:22756"/>
        <dbReference type="ChEBI" id="CHEBI:15379"/>
        <dbReference type="ChEBI" id="CHEBI:16240"/>
        <dbReference type="ChEBI" id="CHEBI:17176"/>
        <dbReference type="ChEBI" id="CHEBI:77396"/>
        <dbReference type="EC" id="1.1.3.20"/>
    </reaction>
</comment>
<keyword evidence="8" id="KW-0274">FAD</keyword>
<keyword evidence="11" id="KW-0472">Membrane</keyword>
<accession>A0A8H7DYV3</accession>
<evidence type="ECO:0000313" key="16">
    <source>
        <dbReference type="EMBL" id="KAF7503097.1"/>
    </source>
</evidence>
<evidence type="ECO:0000256" key="13">
    <source>
        <dbReference type="PIRSR" id="PIRSR028937-1"/>
    </source>
</evidence>
<keyword evidence="7" id="KW-0812">Transmembrane</keyword>
<evidence type="ECO:0000256" key="4">
    <source>
        <dbReference type="ARBA" id="ARBA00010790"/>
    </source>
</evidence>
<name>A0A8H7DYV3_9EURO</name>
<dbReference type="AlphaFoldDB" id="A0A8H7DYV3"/>
<evidence type="ECO:0000256" key="7">
    <source>
        <dbReference type="ARBA" id="ARBA00022692"/>
    </source>
</evidence>
<keyword evidence="9" id="KW-1133">Transmembrane helix</keyword>
<dbReference type="InterPro" id="IPR007867">
    <property type="entry name" value="GMC_OxRtase_C"/>
</dbReference>
<reference evidence="16" key="1">
    <citation type="submission" date="2020-02" db="EMBL/GenBank/DDBJ databases">
        <authorList>
            <person name="Palmer J.M."/>
        </authorList>
    </citation>
    <scope>NUCLEOTIDE SEQUENCE</scope>
    <source>
        <strain evidence="16">EPUS1.4</strain>
        <tissue evidence="16">Thallus</tissue>
    </source>
</reference>
<keyword evidence="6" id="KW-0285">Flavoprotein</keyword>
<evidence type="ECO:0000313" key="17">
    <source>
        <dbReference type="Proteomes" id="UP000606974"/>
    </source>
</evidence>
<dbReference type="EMBL" id="JAACFV010000197">
    <property type="protein sequence ID" value="KAF7503097.1"/>
    <property type="molecule type" value="Genomic_DNA"/>
</dbReference>
<dbReference type="OrthoDB" id="269227at2759"/>
<dbReference type="GO" id="GO:0016020">
    <property type="term" value="C:membrane"/>
    <property type="evidence" value="ECO:0007669"/>
    <property type="project" value="UniProtKB-SubCell"/>
</dbReference>
<dbReference type="GO" id="GO:0050660">
    <property type="term" value="F:flavin adenine dinucleotide binding"/>
    <property type="evidence" value="ECO:0007669"/>
    <property type="project" value="InterPro"/>
</dbReference>
<dbReference type="Pfam" id="PF05199">
    <property type="entry name" value="GMC_oxred_C"/>
    <property type="match status" value="1"/>
</dbReference>
<evidence type="ECO:0000256" key="3">
    <source>
        <dbReference type="ARBA" id="ARBA00004370"/>
    </source>
</evidence>
<comment type="subcellular location">
    <subcellularLocation>
        <location evidence="3">Membrane</location>
    </subcellularLocation>
</comment>
<dbReference type="GO" id="GO:0046577">
    <property type="term" value="F:long-chain-alcohol oxidase activity"/>
    <property type="evidence" value="ECO:0007669"/>
    <property type="project" value="UniProtKB-EC"/>
</dbReference>
<comment type="caution">
    <text evidence="16">The sequence shown here is derived from an EMBL/GenBank/DDBJ whole genome shotgun (WGS) entry which is preliminary data.</text>
</comment>
<dbReference type="EC" id="1.1.3.20" evidence="5 12"/>
<evidence type="ECO:0000256" key="9">
    <source>
        <dbReference type="ARBA" id="ARBA00022989"/>
    </source>
</evidence>
<evidence type="ECO:0000256" key="6">
    <source>
        <dbReference type="ARBA" id="ARBA00022630"/>
    </source>
</evidence>
<dbReference type="PANTHER" id="PTHR46056">
    <property type="entry name" value="LONG-CHAIN-ALCOHOL OXIDASE"/>
    <property type="match status" value="1"/>
</dbReference>
<evidence type="ECO:0000256" key="11">
    <source>
        <dbReference type="ARBA" id="ARBA00023136"/>
    </source>
</evidence>
<organism evidence="16 17">
    <name type="scientific">Endocarpon pusillum</name>
    <dbReference type="NCBI Taxonomy" id="364733"/>
    <lineage>
        <taxon>Eukaryota</taxon>
        <taxon>Fungi</taxon>
        <taxon>Dikarya</taxon>
        <taxon>Ascomycota</taxon>
        <taxon>Pezizomycotina</taxon>
        <taxon>Eurotiomycetes</taxon>
        <taxon>Chaetothyriomycetidae</taxon>
        <taxon>Verrucariales</taxon>
        <taxon>Verrucariaceae</taxon>
        <taxon>Endocarpon</taxon>
    </lineage>
</organism>
<evidence type="ECO:0000256" key="10">
    <source>
        <dbReference type="ARBA" id="ARBA00023002"/>
    </source>
</evidence>
<evidence type="ECO:0000259" key="14">
    <source>
        <dbReference type="Pfam" id="PF00732"/>
    </source>
</evidence>
<sequence>MEQPTASMLAALETPLAPLPADEVFTPEQWEILIGVLDTFVPSITNSQSEKESKLCVGGAEYAEATLSIQHLIPSSADPFLIATYLSESVSSIQALRPSLQRLFYRSVPAEQLKGLRFILSSLSTRAGSLLLTGSTTPFHLQPPTAREQILISWSKSYLPSLRSLFRSFAFIAKSTWLSLSPTLPELIGFPAVPRHGKRGEDYSYEFLDFSSTDSPSSVEIDVIIVGSGCGAGVCAKNLAEAGFSVLVAEKGYYFPSTHYPMKSSDANVNLMENGGLMFSDDASTAVVAGSCFGGGGTVNWSASLQPQHYVRQEWADQGLPFFTSGEFQKCLDKVCGEMGVTTKGIQHNFANRSLLEGSRKLGYHAKEVPQNTGGKEHYCGYCTYGCAGATKNGPAVCFFPAAAKAGAKFIQGFDVRQVHFHESDGKRIAVGVNGLWTEKGGQKKRKVTVKAKKVVICAGTLNSPLLLMRSGLRNPNIGRNLHLHPATIVCARFEETINPWEGSILTSVCTSFEDLDSAGHGCKIECQTAVPTYILPMYPWQQPASSSSNISPALAFKTRCASFHHTIAYVVIARDRDTGSVYPDPTDGRIRIKYTTSRFDTNNLVEGVIAAAKIAFAMGAEEVSTMHPDLPIFVRRTPQHERSTASENGIAATAAAAAAAGESMDEGINNPAFQDWLALIRRTGISTPDPCLVGSAHQMGTCRMSADAKNGVVDARGKVWGVDEGLYVADASVFPSASGVNPMVTNMGIAEWISRGIVREGKEGKWGKG</sequence>
<feature type="active site" description="Proton acceptor" evidence="13">
    <location>
        <position position="698"/>
    </location>
</feature>
<evidence type="ECO:0000256" key="2">
    <source>
        <dbReference type="ARBA" id="ARBA00003842"/>
    </source>
</evidence>
<dbReference type="Gene3D" id="3.50.50.60">
    <property type="entry name" value="FAD/NAD(P)-binding domain"/>
    <property type="match status" value="2"/>
</dbReference>
<feature type="domain" description="Glucose-methanol-choline oxidoreductase C-terminal" evidence="15">
    <location>
        <begin position="580"/>
        <end position="751"/>
    </location>
</feature>
<dbReference type="PIRSF" id="PIRSF028937">
    <property type="entry name" value="Lg_Ch_AO"/>
    <property type="match status" value="1"/>
</dbReference>
<evidence type="ECO:0000256" key="12">
    <source>
        <dbReference type="PIRNR" id="PIRNR028937"/>
    </source>
</evidence>
<evidence type="ECO:0000256" key="1">
    <source>
        <dbReference type="ARBA" id="ARBA00000920"/>
    </source>
</evidence>
<gene>
    <name evidence="16" type="ORF">GJ744_004306</name>
</gene>
<dbReference type="Proteomes" id="UP000606974">
    <property type="component" value="Unassembled WGS sequence"/>
</dbReference>
<dbReference type="InterPro" id="IPR000172">
    <property type="entry name" value="GMC_OxRdtase_N"/>
</dbReference>